<feature type="compositionally biased region" description="Low complexity" evidence="1">
    <location>
        <begin position="2891"/>
        <end position="2901"/>
    </location>
</feature>
<keyword evidence="3" id="KW-1185">Reference proteome</keyword>
<evidence type="ECO:0000313" key="2">
    <source>
        <dbReference type="EMBL" id="KAI7791621.1"/>
    </source>
</evidence>
<accession>A0A9W7T7D1</accession>
<reference evidence="2" key="1">
    <citation type="submission" date="2021-02" db="EMBL/GenBank/DDBJ databases">
        <title>Comparative genomics reveals that relaxation of natural selection precedes convergent phenotypic evolution of cavefish.</title>
        <authorList>
            <person name="Peng Z."/>
        </authorList>
    </citation>
    <scope>NUCLEOTIDE SEQUENCE</scope>
    <source>
        <tissue evidence="2">Muscle</tissue>
    </source>
</reference>
<dbReference type="InterPro" id="IPR027912">
    <property type="entry name" value="CFAP54"/>
</dbReference>
<feature type="region of interest" description="Disordered" evidence="1">
    <location>
        <begin position="2151"/>
        <end position="2198"/>
    </location>
</feature>
<feature type="region of interest" description="Disordered" evidence="1">
    <location>
        <begin position="2891"/>
        <end position="2926"/>
    </location>
</feature>
<dbReference type="PANTHER" id="PTHR33487:SF1">
    <property type="entry name" value="CILIA- AND FLAGELLA-ASSOCIATED PROTEIN 54"/>
    <property type="match status" value="1"/>
</dbReference>
<feature type="region of interest" description="Disordered" evidence="1">
    <location>
        <begin position="2283"/>
        <end position="2321"/>
    </location>
</feature>
<evidence type="ECO:0008006" key="4">
    <source>
        <dbReference type="Google" id="ProtNLM"/>
    </source>
</evidence>
<protein>
    <recommendedName>
        <fullName evidence="4">Cilia-and flagella-associated protein 54</fullName>
    </recommendedName>
</protein>
<feature type="compositionally biased region" description="Basic and acidic residues" evidence="1">
    <location>
        <begin position="2161"/>
        <end position="2172"/>
    </location>
</feature>
<comment type="caution">
    <text evidence="2">The sequence shown here is derived from an EMBL/GenBank/DDBJ whole genome shotgun (WGS) entry which is preliminary data.</text>
</comment>
<evidence type="ECO:0000256" key="1">
    <source>
        <dbReference type="SAM" id="MobiDB-lite"/>
    </source>
</evidence>
<evidence type="ECO:0000313" key="3">
    <source>
        <dbReference type="Proteomes" id="UP001059041"/>
    </source>
</evidence>
<dbReference type="Pfam" id="PF14858">
    <property type="entry name" value="CFAP54_N"/>
    <property type="match status" value="1"/>
</dbReference>
<feature type="region of interest" description="Disordered" evidence="1">
    <location>
        <begin position="1450"/>
        <end position="1489"/>
    </location>
</feature>
<dbReference type="GO" id="GO:0060271">
    <property type="term" value="P:cilium assembly"/>
    <property type="evidence" value="ECO:0007669"/>
    <property type="project" value="TreeGrafter"/>
</dbReference>
<dbReference type="Proteomes" id="UP001059041">
    <property type="component" value="Linkage Group LG24"/>
</dbReference>
<dbReference type="PANTHER" id="PTHR33487">
    <property type="entry name" value="CILIA- AND FLAGELLA-ASSOCIATED PROTEIN 54"/>
    <property type="match status" value="1"/>
</dbReference>
<sequence length="2926" mass="329307">MEPAPASYYGPLDKNNPVLSTFQSDLKEIKAYIKKLLGSPNVDHRSYSRGSIKLFETWNKYKSRLPTPYFEEHLMKIADFLFANKLYRLALWQGYRLYLQQFSTISLESIEDVEHFKQTYFSDGLDTKRAPLTLRALQGECQCIFHLEREKGELPDSSGVQRMLSILGFLRILMQAVLPYESLCWILYNGSLHIYNICRFLMSVGHATEVLEYLLWACTCLETSIPLLNPSFLSWRATLYCAVCECYFYDQAAVRAEVFARRALGKISELIELEEMTGSPMPSETQQAYKETSIKLAVIVFKRAVYEHRRKPKGLFRPKQRATLKELQQGPWPRTPTERMLMEMFDGNAAQFLAVLEALYDSSVRPLQTGMPEEFEVQEVVMELISAGITLLTGFGSQHIFDVSLPSSLNAVTSAATLNEMAVAGDSKISVDAAVKFVKQLFRYEQWSMFGSLAAALMSTLHNIECRLYRKYEQELTLLKAVECLISSQRVKFVMKDAGQADKDRNTGSATMTEQFFNVIQTLHACVCRADKDIQPDADLVLDIVLFFWAKCKTVFQRAQMRHDVRYLEKMDNHDQWVETLCLLCEVAHEHQLAEIDFISVAEMTLRLAMVLESLADALPRSGRKTDGGEESTPIGKPESTLYMRSRVEQLQTALDLAKRGVECVSRCRARLSSGGSAVFDEVFMQKFQIQRDPEDSSTPDLTVLATDLHLELLVFQHRLSLKLCDTCPDTSLMEVETPETNRLTEESAVVEKIKKNKISKCVFLTQKALVTFRKDQTNKETKKILEEAITLMERAELEERKLVSSSSPPESGLGAVEKKQPPPAPILLSRSHLSMTFTPAPYALEEEVCWYCIYGKEAEGVNLKVRFKDCHLRGTGEMIPARSNRLLQVSCLETNQKYIFAVAAFDAQGRMLGSGIGETTRPLLAYLPLSLLTTWAHIAQVSYQTGLHTLAKRACKELWNHFTFPASLDPEGPKPEQGACLEGLAQTRLRPATVQISSPILHQLFLSTIFIQTDIHIQEGALYCDHLSDGGPLIWGQEARLAECERMLVAIDFSLNINDSSNTLQAVVNCYGLLAPLIYHQIPSELVIEVLLKCFTVLLEIPELFKQKRPATTAESLLHMVACMMYYLAKSLNFTQETRMASSVIELGKKLLQEITEPSLAPPRKTPSAQKKIEELHEHIKALNGIVVKTMQAGDYDVTSCNKTASHGHVLTGQEDPVVLYKEIENKPLQNAFQEVMKFKQRSCFLEFVLCLLHKALQEDELDLVIQWEQNILDWLSRRDEALLALKNHHSQAGEEFKEFTTSVIEYNTKKQGNIFLGGKKLRRKKLLSAFECQNSEREIKAVDILLNQLAAFIRRHQHAGKLRKIRSEDSLWRCHINLSLACAYLSLLRRNLGPPPQLCFSHLPLSFFSLAHCGTMVMWKNVPQHIRTPELPPTKAVSHPGCVRHKVKNTNYGASNTSDEESETESEMPSKVQCTHNPESNELHSVNGPPEGQITFQLLETLNKASINIRRAMVLAHRWGQWTTLQWACRILWDQSSTLVLMLERLHSPDVHNRQLTMEQLYTVITPLLVLATDLLMDMMEKLKLWNVYDTEEEELEASLYFSAPMDDGTVVDLRWLRTLVLHTLELLYYQAKWENLAHLALLYNTYTRERYSHIVTPLLVHAQRRLLDRISYFGGPPDPQPHFTHTETNNGKKVTCRTYAGEQLRFPRGKDRLIRNDFLTESKELADARTAMCLVCVPLDVDDTLNCFRETLERRRHALLTFQHSRTLLHLLLADTQHPYVEVPFSKEPSGVLQCKVEFNLAASTPAGISPLDLSDEDYSTLGSIYSTTLPPSQIQTILSSYNNAIKYLQANKYNSLHVQALHDLGNLHFYKGNRKSAHSFWCKALDCALQSSGVLHSWDGDSWDSNTSQETLRHAGIWGCLQGALLSAKIAQHILTSNINQRTKCCLLSTKLFKCLLMASMPHPMTDLAYSTYFVETELIPGIDLFSEPDRGNLGTTVASLSFLCHWLYNSGHFLKALPMLTVFLYIAKTLCRDLHLTVTCRILKIKVLTELRMFSQAVEELNSLTFAEEIPLHHGGNHRGTGEPSRSTKRFIEEEPLLDPSNLQVLEDVINKSPSGDIMALYGSKMTRRLLMTRVHLILAICSTIHDLPEPPTPDPSEKTETEEKSSEICLSDVPSGDAVDCNTPPNNIQKPRGLQFNAQKDKLTLGKLKAILLKEAHALVSPEIFASQQLNTDPEELELAVDIRLSMSSINQQQGRMAASADLAVSSMNLLQRSPVFQSDFRPLPPPRPPSSSLRRSRSKVHQISSQEPKSIPSLQMGDVPAWVEARERMDRLFWLRCRLAVVCSLVGHIPGTSIYAGVDSSAEAFRVLQEGLEEADAWGDPDTKALLLLQGVQMNTHCGKAREDSTSMLQETVSLLSGRIALSQRSQMALAEAALLLSDLRGTGSQTLHRLTQKLLQQQLSALGESLNLKKGGEVEFQSECPKNIYLLQIPLLAKTTMRMGHSLAWQALSGCSEGGEEPWMPLVAAQDVLQSALNISQASAHRDLQREADILYCTGWLGSRRLISMQKNDPKKILEAFLQCVLFHHSHSHNLLLIHRCYLEMALVCLQQWEQVSPPLVHLARPPSSTPEETSKETVGENYLLLFWVCLRIALKTSEAIGRCHRFHGFNEDAEGHLSPSTIKALPGFALNDLLHPCGGLENHGNLILSSDAFVDTKHELTWMQMSRYYTHLLNLLQLSSRPGAMKGAGGLTSVAGDCNLALRLSQLHSFFSCHLPSYREQWTVPDPPVALILEPQLIQEGEPDLYSWASTDAQELCIQWHGPIFEENTILLVFAVNNAPLSAMSPSAEVMAGLQAGQSLVCLDRLKAVHALLGSLCAEMDGNVSPITSSTSPISPQEERKSRTSTSTPSRQVCLSRESAR</sequence>
<gene>
    <name evidence="2" type="ORF">IRJ41_001998</name>
</gene>
<feature type="compositionally biased region" description="Polar residues" evidence="1">
    <location>
        <begin position="1474"/>
        <end position="1486"/>
    </location>
</feature>
<dbReference type="EMBL" id="JAFHDT010000024">
    <property type="protein sequence ID" value="KAI7791621.1"/>
    <property type="molecule type" value="Genomic_DNA"/>
</dbReference>
<name>A0A9W7T7D1_TRIRA</name>
<feature type="region of interest" description="Disordered" evidence="1">
    <location>
        <begin position="801"/>
        <end position="823"/>
    </location>
</feature>
<proteinExistence type="predicted"/>
<organism evidence="2 3">
    <name type="scientific">Triplophysa rosa</name>
    <name type="common">Cave loach</name>
    <dbReference type="NCBI Taxonomy" id="992332"/>
    <lineage>
        <taxon>Eukaryota</taxon>
        <taxon>Metazoa</taxon>
        <taxon>Chordata</taxon>
        <taxon>Craniata</taxon>
        <taxon>Vertebrata</taxon>
        <taxon>Euteleostomi</taxon>
        <taxon>Actinopterygii</taxon>
        <taxon>Neopterygii</taxon>
        <taxon>Teleostei</taxon>
        <taxon>Ostariophysi</taxon>
        <taxon>Cypriniformes</taxon>
        <taxon>Nemacheilidae</taxon>
        <taxon>Triplophysa</taxon>
    </lineage>
</organism>